<evidence type="ECO:0008006" key="4">
    <source>
        <dbReference type="Google" id="ProtNLM"/>
    </source>
</evidence>
<evidence type="ECO:0000313" key="2">
    <source>
        <dbReference type="EMBL" id="VDC20875.1"/>
    </source>
</evidence>
<name>A0A3P5WHH2_9MICC</name>
<keyword evidence="3" id="KW-1185">Reference proteome</keyword>
<organism evidence="2 3">
    <name type="scientific">Arthrobacter ulcerisalmonis</name>
    <dbReference type="NCBI Taxonomy" id="2483813"/>
    <lineage>
        <taxon>Bacteria</taxon>
        <taxon>Bacillati</taxon>
        <taxon>Actinomycetota</taxon>
        <taxon>Actinomycetes</taxon>
        <taxon>Micrococcales</taxon>
        <taxon>Micrococcaceae</taxon>
        <taxon>Arthrobacter</taxon>
    </lineage>
</organism>
<evidence type="ECO:0000313" key="3">
    <source>
        <dbReference type="Proteomes" id="UP000280861"/>
    </source>
</evidence>
<feature type="region of interest" description="Disordered" evidence="1">
    <location>
        <begin position="1"/>
        <end position="21"/>
    </location>
</feature>
<accession>A0A3P5WHH2</accession>
<proteinExistence type="predicted"/>
<dbReference type="AlphaFoldDB" id="A0A3P5WHH2"/>
<evidence type="ECO:0000256" key="1">
    <source>
        <dbReference type="SAM" id="MobiDB-lite"/>
    </source>
</evidence>
<dbReference type="RefSeq" id="WP_124090627.1">
    <property type="nucleotide sequence ID" value="NZ_CBCRYA010000012.1"/>
</dbReference>
<gene>
    <name evidence="2" type="ORF">PSET11_00612</name>
</gene>
<dbReference type="EMBL" id="UXAU01000011">
    <property type="protein sequence ID" value="VDC20875.1"/>
    <property type="molecule type" value="Genomic_DNA"/>
</dbReference>
<dbReference type="OrthoDB" id="4947997at2"/>
<sequence>MEHEQIESFLNEAVSADPGADEGLSRDELFGLYTSWCFLNQRKPVADSVLWAKLRERQINPDHNTLAMIGPAAADYILASAPAIT</sequence>
<reference evidence="2 3" key="1">
    <citation type="submission" date="2018-11" db="EMBL/GenBank/DDBJ databases">
        <authorList>
            <person name="Criscuolo A."/>
        </authorList>
    </citation>
    <scope>NUCLEOTIDE SEQUENCE [LARGE SCALE GENOMIC DNA]</scope>
    <source>
        <strain evidence="2">AT11b</strain>
    </source>
</reference>
<protein>
    <recommendedName>
        <fullName evidence="4">DNA primase/nucleoside triphosphatase C-terminal domain-containing protein</fullName>
    </recommendedName>
</protein>
<dbReference type="Proteomes" id="UP000280861">
    <property type="component" value="Unassembled WGS sequence"/>
</dbReference>